<evidence type="ECO:0000256" key="11">
    <source>
        <dbReference type="SAM" id="Coils"/>
    </source>
</evidence>
<name>A0AAD7WY00_9TELE</name>
<dbReference type="GO" id="GO:0005814">
    <property type="term" value="C:centriole"/>
    <property type="evidence" value="ECO:0007669"/>
    <property type="project" value="UniProtKB-SubCell"/>
</dbReference>
<dbReference type="PANTHER" id="PTHR31167:SF3">
    <property type="entry name" value="SPINDLE AND CENTRIOLE-ASSOCIATED PROTEIN 1"/>
    <property type="match status" value="1"/>
</dbReference>
<feature type="region of interest" description="Disordered" evidence="12">
    <location>
        <begin position="271"/>
        <end position="305"/>
    </location>
</feature>
<feature type="region of interest" description="Disordered" evidence="12">
    <location>
        <begin position="246"/>
        <end position="265"/>
    </location>
</feature>
<accession>A0AAD7WY00</accession>
<keyword evidence="4" id="KW-0963">Cytoplasm</keyword>
<dbReference type="GO" id="GO:0046599">
    <property type="term" value="P:regulation of centriole replication"/>
    <property type="evidence" value="ECO:0007669"/>
    <property type="project" value="TreeGrafter"/>
</dbReference>
<feature type="compositionally biased region" description="Low complexity" evidence="12">
    <location>
        <begin position="472"/>
        <end position="487"/>
    </location>
</feature>
<proteinExistence type="predicted"/>
<evidence type="ECO:0000256" key="12">
    <source>
        <dbReference type="SAM" id="MobiDB-lite"/>
    </source>
</evidence>
<dbReference type="GO" id="GO:0005813">
    <property type="term" value="C:centrosome"/>
    <property type="evidence" value="ECO:0007669"/>
    <property type="project" value="TreeGrafter"/>
</dbReference>
<feature type="region of interest" description="Disordered" evidence="12">
    <location>
        <begin position="214"/>
        <end position="235"/>
    </location>
</feature>
<dbReference type="PANTHER" id="PTHR31167">
    <property type="entry name" value="SPINDLE AND CENTRIOLE ASSOCIATED PROTEIN 1 SPICE1"/>
    <property type="match status" value="1"/>
</dbReference>
<evidence type="ECO:0000313" key="14">
    <source>
        <dbReference type="Proteomes" id="UP001221898"/>
    </source>
</evidence>
<dbReference type="Pfam" id="PF15678">
    <property type="entry name" value="SPICE"/>
    <property type="match status" value="1"/>
</dbReference>
<evidence type="ECO:0000256" key="2">
    <source>
        <dbReference type="ARBA" id="ARBA00004186"/>
    </source>
</evidence>
<organism evidence="13 14">
    <name type="scientific">Aldrovandia affinis</name>
    <dbReference type="NCBI Taxonomy" id="143900"/>
    <lineage>
        <taxon>Eukaryota</taxon>
        <taxon>Metazoa</taxon>
        <taxon>Chordata</taxon>
        <taxon>Craniata</taxon>
        <taxon>Vertebrata</taxon>
        <taxon>Euteleostomi</taxon>
        <taxon>Actinopterygii</taxon>
        <taxon>Neopterygii</taxon>
        <taxon>Teleostei</taxon>
        <taxon>Notacanthiformes</taxon>
        <taxon>Halosauridae</taxon>
        <taxon>Aldrovandia</taxon>
    </lineage>
</organism>
<evidence type="ECO:0000256" key="8">
    <source>
        <dbReference type="ARBA" id="ARBA00023212"/>
    </source>
</evidence>
<keyword evidence="7 11" id="KW-0175">Coiled coil</keyword>
<gene>
    <name evidence="13" type="ORF">AAFF_G00091710</name>
</gene>
<dbReference type="GO" id="GO:0005819">
    <property type="term" value="C:spindle"/>
    <property type="evidence" value="ECO:0007669"/>
    <property type="project" value="UniProtKB-SubCell"/>
</dbReference>
<evidence type="ECO:0000256" key="10">
    <source>
        <dbReference type="ARBA" id="ARBA00030722"/>
    </source>
</evidence>
<protein>
    <recommendedName>
        <fullName evidence="3">Spindle and centriole-associated protein 1</fullName>
    </recommendedName>
    <alternativeName>
        <fullName evidence="10">Coiled-coil domain-containing protein 52</fullName>
    </alternativeName>
</protein>
<dbReference type="GO" id="GO:0051301">
    <property type="term" value="P:cell division"/>
    <property type="evidence" value="ECO:0007669"/>
    <property type="project" value="UniProtKB-KW"/>
</dbReference>
<evidence type="ECO:0000256" key="9">
    <source>
        <dbReference type="ARBA" id="ARBA00023306"/>
    </source>
</evidence>
<comment type="subcellular location">
    <subcellularLocation>
        <location evidence="1">Cytoplasm</location>
        <location evidence="1">Cytoskeleton</location>
        <location evidence="1">Microtubule organizing center</location>
        <location evidence="1">Centrosome</location>
        <location evidence="1">Centriole</location>
    </subcellularLocation>
    <subcellularLocation>
        <location evidence="2">Cytoplasm</location>
        <location evidence="2">Cytoskeleton</location>
        <location evidence="2">Spindle</location>
    </subcellularLocation>
</comment>
<evidence type="ECO:0000313" key="13">
    <source>
        <dbReference type="EMBL" id="KAJ8413175.1"/>
    </source>
</evidence>
<dbReference type="GO" id="GO:0090307">
    <property type="term" value="P:mitotic spindle assembly"/>
    <property type="evidence" value="ECO:0007669"/>
    <property type="project" value="InterPro"/>
</dbReference>
<feature type="region of interest" description="Disordered" evidence="12">
    <location>
        <begin position="584"/>
        <end position="645"/>
    </location>
</feature>
<feature type="region of interest" description="Disordered" evidence="12">
    <location>
        <begin position="427"/>
        <end position="556"/>
    </location>
</feature>
<feature type="compositionally biased region" description="Low complexity" evidence="12">
    <location>
        <begin position="615"/>
        <end position="630"/>
    </location>
</feature>
<feature type="compositionally biased region" description="Basic residues" evidence="12">
    <location>
        <begin position="13"/>
        <end position="24"/>
    </location>
</feature>
<evidence type="ECO:0000256" key="6">
    <source>
        <dbReference type="ARBA" id="ARBA00022776"/>
    </source>
</evidence>
<keyword evidence="9" id="KW-0131">Cell cycle</keyword>
<comment type="caution">
    <text evidence="13">The sequence shown here is derived from an EMBL/GenBank/DDBJ whole genome shotgun (WGS) entry which is preliminary data.</text>
</comment>
<feature type="coiled-coil region" evidence="11">
    <location>
        <begin position="365"/>
        <end position="399"/>
    </location>
</feature>
<evidence type="ECO:0000256" key="7">
    <source>
        <dbReference type="ARBA" id="ARBA00023054"/>
    </source>
</evidence>
<keyword evidence="5" id="KW-0132">Cell division</keyword>
<keyword evidence="8" id="KW-0206">Cytoskeleton</keyword>
<dbReference type="AlphaFoldDB" id="A0AAD7WY00"/>
<dbReference type="GO" id="GO:0051310">
    <property type="term" value="P:metaphase chromosome alignment"/>
    <property type="evidence" value="ECO:0007669"/>
    <property type="project" value="TreeGrafter"/>
</dbReference>
<feature type="compositionally biased region" description="Pro residues" evidence="12">
    <location>
        <begin position="595"/>
        <end position="606"/>
    </location>
</feature>
<keyword evidence="6" id="KW-0498">Mitosis</keyword>
<feature type="region of interest" description="Disordered" evidence="12">
    <location>
        <begin position="128"/>
        <end position="153"/>
    </location>
</feature>
<dbReference type="EMBL" id="JAINUG010000016">
    <property type="protein sequence ID" value="KAJ8413175.1"/>
    <property type="molecule type" value="Genomic_DNA"/>
</dbReference>
<evidence type="ECO:0000256" key="1">
    <source>
        <dbReference type="ARBA" id="ARBA00004114"/>
    </source>
</evidence>
<feature type="region of interest" description="Disordered" evidence="12">
    <location>
        <begin position="1"/>
        <end position="25"/>
    </location>
</feature>
<dbReference type="InterPro" id="IPR031387">
    <property type="entry name" value="SPICE1"/>
</dbReference>
<keyword evidence="14" id="KW-1185">Reference proteome</keyword>
<evidence type="ECO:0000256" key="5">
    <source>
        <dbReference type="ARBA" id="ARBA00022618"/>
    </source>
</evidence>
<feature type="compositionally biased region" description="Polar residues" evidence="12">
    <location>
        <begin position="1"/>
        <end position="10"/>
    </location>
</feature>
<reference evidence="13" key="1">
    <citation type="journal article" date="2023" name="Science">
        <title>Genome structures resolve the early diversification of teleost fishes.</title>
        <authorList>
            <person name="Parey E."/>
            <person name="Louis A."/>
            <person name="Montfort J."/>
            <person name="Bouchez O."/>
            <person name="Roques C."/>
            <person name="Iampietro C."/>
            <person name="Lluch J."/>
            <person name="Castinel A."/>
            <person name="Donnadieu C."/>
            <person name="Desvignes T."/>
            <person name="Floi Bucao C."/>
            <person name="Jouanno E."/>
            <person name="Wen M."/>
            <person name="Mejri S."/>
            <person name="Dirks R."/>
            <person name="Jansen H."/>
            <person name="Henkel C."/>
            <person name="Chen W.J."/>
            <person name="Zahm M."/>
            <person name="Cabau C."/>
            <person name="Klopp C."/>
            <person name="Thompson A.W."/>
            <person name="Robinson-Rechavi M."/>
            <person name="Braasch I."/>
            <person name="Lecointre G."/>
            <person name="Bobe J."/>
            <person name="Postlethwait J.H."/>
            <person name="Berthelot C."/>
            <person name="Roest Crollius H."/>
            <person name="Guiguen Y."/>
        </authorList>
    </citation>
    <scope>NUCLEOTIDE SEQUENCE</scope>
    <source>
        <strain evidence="13">NC1722</strain>
    </source>
</reference>
<evidence type="ECO:0000256" key="3">
    <source>
        <dbReference type="ARBA" id="ARBA00018313"/>
    </source>
</evidence>
<evidence type="ECO:0000256" key="4">
    <source>
        <dbReference type="ARBA" id="ARBA00022490"/>
    </source>
</evidence>
<sequence>MSLTKVNRSTRGLGRRPTRSRKVTAPKQEWVNTIHDLNVHKATPEELKRRHELHRSQNRAAAQWELRERTLKHRMKNTFPLSPAQLDPAHLNIIRQVLSDQYQLQDVLARSDRALAVVKDLFGDAPHRQTGFPNVTVAPDSGPDPELPVLLRPEPPTQLSLLSQSVMDPQALNELEDVNGEEYSEEEDPSSSIPLHSNVDMSRFGRLLQDAAQSHGLRQHLPPPSSPQNQSAPEHQAALNATVTVRRVQSRQSRCGGDPMPTPVGQVLNAAAAADGPARKGGLSNTSRRRYKEAPGHDSSSLSGNQSSLNLLQCMLGELETELDSLEYPEPLCGSSTTAAQHSPTGLTGFSVSLLCTVSRLARCLRQTGEDVRREMQERKKLEEEVMEQRCLIDALTAETLTLRELSISLQDQLQQSAWHTEQQLETLKHGQRSKAHSGPSDSTAPYCVESGAGSHHAERKLQEQAPPPPAQRARPAPSPAVLLSPPRQRDSLPPQLHAAAERGLSLQQQAAGSRGRCGGAGGPQDPSPDTAPDTEAPCREPTAQFQEKAPPTGPCVEQHLQELSRQSAAARRRLLKLIEQQTQASVNTVSPAISPIPPTTSPPIVPADKRRTLTEQSSSSLTSSSLRSEAPLSGAVGANRTPIDQMDRLKEEGWFALSTHVQ</sequence>
<dbReference type="Proteomes" id="UP001221898">
    <property type="component" value="Unassembled WGS sequence"/>
</dbReference>